<dbReference type="Pfam" id="PF13639">
    <property type="entry name" value="zf-RING_2"/>
    <property type="match status" value="1"/>
</dbReference>
<keyword evidence="6" id="KW-0472">Membrane</keyword>
<evidence type="ECO:0000259" key="7">
    <source>
        <dbReference type="PROSITE" id="PS50089"/>
    </source>
</evidence>
<keyword evidence="2 4" id="KW-0863">Zinc-finger</keyword>
<evidence type="ECO:0000256" key="5">
    <source>
        <dbReference type="SAM" id="MobiDB-lite"/>
    </source>
</evidence>
<accession>A0ABQ9FJC0</accession>
<comment type="caution">
    <text evidence="8">The sequence shown here is derived from an EMBL/GenBank/DDBJ whole genome shotgun (WGS) entry which is preliminary data.</text>
</comment>
<feature type="transmembrane region" description="Helical" evidence="6">
    <location>
        <begin position="324"/>
        <end position="342"/>
    </location>
</feature>
<keyword evidence="3" id="KW-0862">Zinc</keyword>
<feature type="compositionally biased region" description="Polar residues" evidence="5">
    <location>
        <begin position="544"/>
        <end position="560"/>
    </location>
</feature>
<evidence type="ECO:0000313" key="9">
    <source>
        <dbReference type="Proteomes" id="UP001217089"/>
    </source>
</evidence>
<keyword evidence="6" id="KW-1133">Transmembrane helix</keyword>
<dbReference type="PANTHER" id="PTHR15302:SF0">
    <property type="entry name" value="E3 UBIQUITIN-PROTEIN LIGASE RNF103"/>
    <property type="match status" value="1"/>
</dbReference>
<evidence type="ECO:0000256" key="4">
    <source>
        <dbReference type="PROSITE-ProRule" id="PRU00175"/>
    </source>
</evidence>
<dbReference type="InterPro" id="IPR001841">
    <property type="entry name" value="Znf_RING"/>
</dbReference>
<feature type="compositionally biased region" description="Polar residues" evidence="5">
    <location>
        <begin position="570"/>
        <end position="590"/>
    </location>
</feature>
<dbReference type="PANTHER" id="PTHR15302">
    <property type="entry name" value="E3 UBIQUITIN-PROTEIN LIGASE RNF103"/>
    <property type="match status" value="1"/>
</dbReference>
<feature type="transmembrane region" description="Helical" evidence="6">
    <location>
        <begin position="354"/>
        <end position="379"/>
    </location>
</feature>
<dbReference type="Gene3D" id="3.30.40.10">
    <property type="entry name" value="Zinc/RING finger domain, C3HC4 (zinc finger)"/>
    <property type="match status" value="1"/>
</dbReference>
<proteinExistence type="predicted"/>
<keyword evidence="1" id="KW-0479">Metal-binding</keyword>
<dbReference type="InterPro" id="IPR013083">
    <property type="entry name" value="Znf_RING/FYVE/PHD"/>
</dbReference>
<dbReference type="InterPro" id="IPR011016">
    <property type="entry name" value="Znf_RING-CH"/>
</dbReference>
<evidence type="ECO:0000256" key="3">
    <source>
        <dbReference type="ARBA" id="ARBA00022833"/>
    </source>
</evidence>
<keyword evidence="9" id="KW-1185">Reference proteome</keyword>
<evidence type="ECO:0000256" key="6">
    <source>
        <dbReference type="SAM" id="Phobius"/>
    </source>
</evidence>
<dbReference type="SMART" id="SM00184">
    <property type="entry name" value="RING"/>
    <property type="match status" value="1"/>
</dbReference>
<dbReference type="SUPFAM" id="SSF57850">
    <property type="entry name" value="RING/U-box"/>
    <property type="match status" value="1"/>
</dbReference>
<keyword evidence="6" id="KW-0812">Transmembrane</keyword>
<organism evidence="8 9">
    <name type="scientific">Tegillarca granosa</name>
    <name type="common">Malaysian cockle</name>
    <name type="synonym">Anadara granosa</name>
    <dbReference type="NCBI Taxonomy" id="220873"/>
    <lineage>
        <taxon>Eukaryota</taxon>
        <taxon>Metazoa</taxon>
        <taxon>Spiralia</taxon>
        <taxon>Lophotrochozoa</taxon>
        <taxon>Mollusca</taxon>
        <taxon>Bivalvia</taxon>
        <taxon>Autobranchia</taxon>
        <taxon>Pteriomorphia</taxon>
        <taxon>Arcoida</taxon>
        <taxon>Arcoidea</taxon>
        <taxon>Arcidae</taxon>
        <taxon>Tegillarca</taxon>
    </lineage>
</organism>
<evidence type="ECO:0000313" key="8">
    <source>
        <dbReference type="EMBL" id="KAJ8317391.1"/>
    </source>
</evidence>
<gene>
    <name evidence="8" type="ORF">KUTeg_005295</name>
</gene>
<feature type="region of interest" description="Disordered" evidence="5">
    <location>
        <begin position="519"/>
        <end position="610"/>
    </location>
</feature>
<evidence type="ECO:0000256" key="2">
    <source>
        <dbReference type="ARBA" id="ARBA00022771"/>
    </source>
</evidence>
<dbReference type="InterPro" id="IPR042494">
    <property type="entry name" value="RNF103"/>
</dbReference>
<dbReference type="SMART" id="SM00744">
    <property type="entry name" value="RINGv"/>
    <property type="match status" value="1"/>
</dbReference>
<dbReference type="Proteomes" id="UP001217089">
    <property type="component" value="Unassembled WGS sequence"/>
</dbReference>
<dbReference type="PROSITE" id="PS50089">
    <property type="entry name" value="ZF_RING_2"/>
    <property type="match status" value="1"/>
</dbReference>
<feature type="compositionally biased region" description="Basic and acidic residues" evidence="5">
    <location>
        <begin position="598"/>
        <end position="610"/>
    </location>
</feature>
<protein>
    <recommendedName>
        <fullName evidence="7">RING-type domain-containing protein</fullName>
    </recommendedName>
</protein>
<sequence>MWLRLLLLLIYFLVLFILARILETVAWGGTSNLSRRLLDPMTMSVLKLKALLEQRGISYEGAVEKQELSELVSSTGAVTGEELAESTLEETSEVTNFTSGSHFYEQVEDAKDSVWLVQVMYGKSQLSDKSWIAIRKKISKFGVHVGMFDCSLDLHFCHMRQWSSTHLLLGLPQNFETKAKVSLFTYSGSYKVHKVYNWVKSTVNKKVHPIRELETYKRDWLSYSPSTNWNSEVRVVMFTKYPSVPLFYSALSVKFPGRVKFGMVDVSTVKGKHIMKRNGYSSAPIYLIITAENIYNFGSKPADYITFRSMETFLKLLYPSLNDIFITTLVICNVLSWFEICIIQGSLIRRFIKFVWCIIKYNVILFLTWILLLAVFQLPIMEPLTNYGLKLLRLFGGIYFRLHIPTRFILLRNKCISIRIFISCVHFGCGYEGQVEETNPETNEWNFAQFQTLAHVFYPSYALPSYLRRGQNDIEGHLGIGLGNVSFNTSASKEYIKYLPTWKYHCVITQDVDVPRNEQFEDTKDGTDEASCSVVNTEVAAGNKPNTKNDAVTPSRNSNRMPLEFATGEDQANNSQESDSEPSRTSNSEPENCVTMDNKQKLDNNETYRSENHGAPEGFLECNQCVICLDNYRNGVVILGLPCGHCFHKSCVVLWLVRGNHYCPVCRWPSNRPKSEIHLHSE</sequence>
<reference evidence="8 9" key="1">
    <citation type="submission" date="2022-12" db="EMBL/GenBank/DDBJ databases">
        <title>Chromosome-level genome of Tegillarca granosa.</title>
        <authorList>
            <person name="Kim J."/>
        </authorList>
    </citation>
    <scope>NUCLEOTIDE SEQUENCE [LARGE SCALE GENOMIC DNA]</scope>
    <source>
        <strain evidence="8">Teg-2019</strain>
        <tissue evidence="8">Adductor muscle</tissue>
    </source>
</reference>
<dbReference type="CDD" id="cd16473">
    <property type="entry name" value="RING-H2_RNF103"/>
    <property type="match status" value="1"/>
</dbReference>
<name>A0ABQ9FJC0_TEGGR</name>
<evidence type="ECO:0000256" key="1">
    <source>
        <dbReference type="ARBA" id="ARBA00022723"/>
    </source>
</evidence>
<feature type="domain" description="RING-type" evidence="7">
    <location>
        <begin position="625"/>
        <end position="667"/>
    </location>
</feature>
<dbReference type="EMBL" id="JARBDR010000246">
    <property type="protein sequence ID" value="KAJ8317391.1"/>
    <property type="molecule type" value="Genomic_DNA"/>
</dbReference>